<sequence>MLQQIGTQPSYFLPSSRYYNIPVVSLTTNLGEIIPYMKRRFVPQADSFATLQLYMVKQSDRLDNIAYQFIGDPEKFWQICDANNELNPGQITEQPGNTIRITLPQGIPGTNA</sequence>
<dbReference type="Proteomes" id="UP000267223">
    <property type="component" value="Unassembled WGS sequence"/>
</dbReference>
<dbReference type="AlphaFoldDB" id="A0A3M9NTD1"/>
<evidence type="ECO:0000313" key="1">
    <source>
        <dbReference type="EMBL" id="RNI40318.1"/>
    </source>
</evidence>
<dbReference type="OrthoDB" id="9809850at2"/>
<keyword evidence="2" id="KW-1185">Reference proteome</keyword>
<protein>
    <submittedName>
        <fullName evidence="1">LysM domain-containing protein</fullName>
    </submittedName>
</protein>
<proteinExistence type="predicted"/>
<organism evidence="1 2">
    <name type="scientific">Hanamia caeni</name>
    <dbReference type="NCBI Taxonomy" id="2294116"/>
    <lineage>
        <taxon>Bacteria</taxon>
        <taxon>Pseudomonadati</taxon>
        <taxon>Bacteroidota</taxon>
        <taxon>Chitinophagia</taxon>
        <taxon>Chitinophagales</taxon>
        <taxon>Chitinophagaceae</taxon>
        <taxon>Hanamia</taxon>
    </lineage>
</organism>
<evidence type="ECO:0000313" key="2">
    <source>
        <dbReference type="Proteomes" id="UP000267223"/>
    </source>
</evidence>
<gene>
    <name evidence="1" type="ORF">EFY79_00610</name>
</gene>
<comment type="caution">
    <text evidence="1">The sequence shown here is derived from an EMBL/GenBank/DDBJ whole genome shotgun (WGS) entry which is preliminary data.</text>
</comment>
<reference evidence="1 2" key="1">
    <citation type="submission" date="2018-11" db="EMBL/GenBank/DDBJ databases">
        <title>Draft genome sequence of Ferruginibacter sp. BO-59.</title>
        <authorList>
            <person name="Im W.T."/>
        </authorList>
    </citation>
    <scope>NUCLEOTIDE SEQUENCE [LARGE SCALE GENOMIC DNA]</scope>
    <source>
        <strain evidence="1 2">BO-59</strain>
    </source>
</reference>
<accession>A0A3M9NTD1</accession>
<dbReference type="EMBL" id="RJJR01000001">
    <property type="protein sequence ID" value="RNI40318.1"/>
    <property type="molecule type" value="Genomic_DNA"/>
</dbReference>
<name>A0A3M9NTD1_9BACT</name>